<evidence type="ECO:0000256" key="8">
    <source>
        <dbReference type="ARBA" id="ARBA00022840"/>
    </source>
</evidence>
<evidence type="ECO:0000256" key="13">
    <source>
        <dbReference type="ARBA" id="ARBA00031012"/>
    </source>
</evidence>
<keyword evidence="3" id="KW-0507">mRNA processing</keyword>
<keyword evidence="7" id="KW-0547">Nucleotide-binding</keyword>
<evidence type="ECO:0000256" key="4">
    <source>
        <dbReference type="ARBA" id="ARBA00022679"/>
    </source>
</evidence>
<evidence type="ECO:0000256" key="11">
    <source>
        <dbReference type="ARBA" id="ARBA00023268"/>
    </source>
</evidence>
<keyword evidence="2" id="KW-0696">RNA-directed RNA polymerase</keyword>
<dbReference type="Pfam" id="PF00946">
    <property type="entry name" value="Mononeg_RNA_pol"/>
    <property type="match status" value="1"/>
</dbReference>
<reference evidence="15" key="1">
    <citation type="journal article" date="2015" name="Virus Res.">
        <title>Multiple approaches for the detection and characterization of viral and plasmid symbionts from a collection of marine fungi.</title>
        <authorList>
            <person name="Nerva L."/>
            <person name="Ciuffo M."/>
            <person name="Vallino M."/>
            <person name="Margaria P."/>
            <person name="Varese G.C."/>
            <person name="Gnavi G."/>
            <person name="Turina M."/>
        </authorList>
    </citation>
    <scope>NUCLEOTIDE SEQUENCE</scope>
</reference>
<evidence type="ECO:0000256" key="1">
    <source>
        <dbReference type="ARBA" id="ARBA00012494"/>
    </source>
</evidence>
<protein>
    <recommendedName>
        <fullName evidence="1">RNA-directed RNA polymerase</fullName>
        <ecNumber evidence="1">2.7.7.48</ecNumber>
    </recommendedName>
    <alternativeName>
        <fullName evidence="13">Replicase</fullName>
    </alternativeName>
    <alternativeName>
        <fullName evidence="12">Transcriptase</fullName>
    </alternativeName>
</protein>
<evidence type="ECO:0000256" key="2">
    <source>
        <dbReference type="ARBA" id="ARBA00022484"/>
    </source>
</evidence>
<accession>A0A0S2KPD2</accession>
<dbReference type="EMBL" id="KT601114">
    <property type="protein sequence ID" value="ALO50158.1"/>
    <property type="molecule type" value="mRNA"/>
</dbReference>
<keyword evidence="10" id="KW-0506">mRNA capping</keyword>
<sequence length="171" mass="20028">DPHSLPINRPKDMKRLVKEAVERNILSHTKNIWLREIFTDATTLTSEVLLENLTRARPLYPQILSDIYKLSPSGVRDAMLSRFTMTRTISNLVSKNKFSYEIEAGNARLLQTLIDRFHNAVSMHGEPQFESSCYNQCQKLRRLWGEHVEHRNIGTYNPLDFKLRFARMRDP</sequence>
<evidence type="ECO:0000259" key="14">
    <source>
        <dbReference type="Pfam" id="PF00946"/>
    </source>
</evidence>
<evidence type="ECO:0000313" key="15">
    <source>
        <dbReference type="EMBL" id="ALO50158.1"/>
    </source>
</evidence>
<feature type="non-terminal residue" evidence="15">
    <location>
        <position position="171"/>
    </location>
</feature>
<dbReference type="GO" id="GO:0004482">
    <property type="term" value="F:mRNA 5'-cap (guanine-N7-)-methyltransferase activity"/>
    <property type="evidence" value="ECO:0007669"/>
    <property type="project" value="InterPro"/>
</dbReference>
<evidence type="ECO:0000256" key="9">
    <source>
        <dbReference type="ARBA" id="ARBA00022953"/>
    </source>
</evidence>
<name>A0A0S2KPD2_9MONO</name>
<feature type="non-terminal residue" evidence="15">
    <location>
        <position position="1"/>
    </location>
</feature>
<dbReference type="InterPro" id="IPR014023">
    <property type="entry name" value="Mononeg_RNA_pol_cat"/>
</dbReference>
<keyword evidence="5" id="KW-0949">S-adenosyl-L-methionine</keyword>
<evidence type="ECO:0000256" key="6">
    <source>
        <dbReference type="ARBA" id="ARBA00022695"/>
    </source>
</evidence>
<dbReference type="GO" id="GO:0003968">
    <property type="term" value="F:RNA-directed RNA polymerase activity"/>
    <property type="evidence" value="ECO:0007669"/>
    <property type="project" value="UniProtKB-KW"/>
</dbReference>
<evidence type="ECO:0000256" key="3">
    <source>
        <dbReference type="ARBA" id="ARBA00022664"/>
    </source>
</evidence>
<evidence type="ECO:0000256" key="7">
    <source>
        <dbReference type="ARBA" id="ARBA00022741"/>
    </source>
</evidence>
<proteinExistence type="evidence at transcript level"/>
<dbReference type="GO" id="GO:0005524">
    <property type="term" value="F:ATP binding"/>
    <property type="evidence" value="ECO:0007669"/>
    <property type="project" value="UniProtKB-KW"/>
</dbReference>
<feature type="domain" description="RdRp catalytic" evidence="14">
    <location>
        <begin position="1"/>
        <end position="97"/>
    </location>
</feature>
<keyword evidence="9" id="KW-0693">Viral RNA replication</keyword>
<organism evidence="15">
    <name type="scientific">Wallemia sebi nya-like virus</name>
    <dbReference type="NCBI Taxonomy" id="1755734"/>
    <lineage>
        <taxon>Viruses</taxon>
        <taxon>Riboviria</taxon>
        <taxon>Orthornavirae</taxon>
        <taxon>Negarnaviricota</taxon>
        <taxon>Haploviricotina</taxon>
        <taxon>Monjiviricetes</taxon>
        <taxon>Mononegavirales</taxon>
    </lineage>
</organism>
<keyword evidence="8" id="KW-0067">ATP-binding</keyword>
<evidence type="ECO:0000256" key="10">
    <source>
        <dbReference type="ARBA" id="ARBA00023042"/>
    </source>
</evidence>
<keyword evidence="6" id="KW-0548">Nucleotidyltransferase</keyword>
<keyword evidence="4" id="KW-0808">Transferase</keyword>
<evidence type="ECO:0000256" key="5">
    <source>
        <dbReference type="ARBA" id="ARBA00022691"/>
    </source>
</evidence>
<dbReference type="EC" id="2.7.7.48" evidence="1"/>
<keyword evidence="11" id="KW-0511">Multifunctional enzyme</keyword>
<evidence type="ECO:0000256" key="12">
    <source>
        <dbReference type="ARBA" id="ARBA00030436"/>
    </source>
</evidence>